<feature type="transmembrane region" description="Helical" evidence="1">
    <location>
        <begin position="106"/>
        <end position="126"/>
    </location>
</feature>
<dbReference type="HOGENOM" id="CLU_097150_0_0_6"/>
<keyword evidence="3" id="KW-1185">Reference proteome</keyword>
<accession>B1KIN8</accession>
<organism evidence="2 3">
    <name type="scientific">Shewanella woodyi (strain ATCC 51908 / MS32)</name>
    <dbReference type="NCBI Taxonomy" id="392500"/>
    <lineage>
        <taxon>Bacteria</taxon>
        <taxon>Pseudomonadati</taxon>
        <taxon>Pseudomonadota</taxon>
        <taxon>Gammaproteobacteria</taxon>
        <taxon>Alteromonadales</taxon>
        <taxon>Shewanellaceae</taxon>
        <taxon>Shewanella</taxon>
    </lineage>
</organism>
<keyword evidence="1" id="KW-0812">Transmembrane</keyword>
<proteinExistence type="predicted"/>
<feature type="transmembrane region" description="Helical" evidence="1">
    <location>
        <begin position="39"/>
        <end position="56"/>
    </location>
</feature>
<sequence length="200" mass="23396">MEDIVDSEKVRAEIEGQSIIEEYSKIVDAPLFHVSLSKFCIMFVMTFGLYQLYWAFKQWQALRNFYQLDAWPVARSFFSIFFTHSLFVYITEYIKETEREYSWHQTGYATLYVFLVVVGSLFSNLIDEDSTNILLWSLTFVIPMMVVLPLYKAQKAINFALETVSYSSNDKLTLFNWLWIILGTAYWGLIVFSLVIIALG</sequence>
<dbReference type="eggNOG" id="ENOG5032RE7">
    <property type="taxonomic scope" value="Bacteria"/>
</dbReference>
<evidence type="ECO:0000313" key="2">
    <source>
        <dbReference type="EMBL" id="ACA88534.1"/>
    </source>
</evidence>
<dbReference type="EMBL" id="CP000961">
    <property type="protein sequence ID" value="ACA88534.1"/>
    <property type="molecule type" value="Genomic_DNA"/>
</dbReference>
<dbReference type="KEGG" id="swd:Swoo_4278"/>
<evidence type="ECO:0000313" key="3">
    <source>
        <dbReference type="Proteomes" id="UP000002168"/>
    </source>
</evidence>
<feature type="transmembrane region" description="Helical" evidence="1">
    <location>
        <begin position="76"/>
        <end position="94"/>
    </location>
</feature>
<dbReference type="Proteomes" id="UP000002168">
    <property type="component" value="Chromosome"/>
</dbReference>
<reference evidence="2 3" key="1">
    <citation type="submission" date="2008-02" db="EMBL/GenBank/DDBJ databases">
        <title>Complete sequence of Shewanella woodyi ATCC 51908.</title>
        <authorList>
            <consortium name="US DOE Joint Genome Institute"/>
            <person name="Copeland A."/>
            <person name="Lucas S."/>
            <person name="Lapidus A."/>
            <person name="Glavina del Rio T."/>
            <person name="Dalin E."/>
            <person name="Tice H."/>
            <person name="Bruce D."/>
            <person name="Goodwin L."/>
            <person name="Pitluck S."/>
            <person name="Sims D."/>
            <person name="Brettin T."/>
            <person name="Detter J.C."/>
            <person name="Han C."/>
            <person name="Kuske C.R."/>
            <person name="Schmutz J."/>
            <person name="Larimer F."/>
            <person name="Land M."/>
            <person name="Hauser L."/>
            <person name="Kyrpides N."/>
            <person name="Lykidis A."/>
            <person name="Zhao J.-S."/>
            <person name="Richardson P."/>
        </authorList>
    </citation>
    <scope>NUCLEOTIDE SEQUENCE [LARGE SCALE GENOMIC DNA]</scope>
    <source>
        <strain evidence="3">ATCC 51908 / MS32</strain>
    </source>
</reference>
<dbReference type="RefSeq" id="WP_012326861.1">
    <property type="nucleotide sequence ID" value="NC_010506.1"/>
</dbReference>
<dbReference type="AlphaFoldDB" id="B1KIN8"/>
<keyword evidence="1" id="KW-0472">Membrane</keyword>
<feature type="transmembrane region" description="Helical" evidence="1">
    <location>
        <begin position="172"/>
        <end position="199"/>
    </location>
</feature>
<evidence type="ECO:0008006" key="4">
    <source>
        <dbReference type="Google" id="ProtNLM"/>
    </source>
</evidence>
<dbReference type="STRING" id="392500.Swoo_4278"/>
<keyword evidence="1" id="KW-1133">Transmembrane helix</keyword>
<feature type="transmembrane region" description="Helical" evidence="1">
    <location>
        <begin position="132"/>
        <end position="151"/>
    </location>
</feature>
<protein>
    <recommendedName>
        <fullName evidence="4">DUF4234 domain-containing protein</fullName>
    </recommendedName>
</protein>
<gene>
    <name evidence="2" type="ordered locus">Swoo_4278</name>
</gene>
<evidence type="ECO:0000256" key="1">
    <source>
        <dbReference type="SAM" id="Phobius"/>
    </source>
</evidence>
<name>B1KIN8_SHEWM</name>